<evidence type="ECO:0008006" key="4">
    <source>
        <dbReference type="Google" id="ProtNLM"/>
    </source>
</evidence>
<reference evidence="2 3" key="1">
    <citation type="journal article" date="2019" name="Commun. Biol.">
        <title>The bagworm genome reveals a unique fibroin gene that provides high tensile strength.</title>
        <authorList>
            <person name="Kono N."/>
            <person name="Nakamura H."/>
            <person name="Ohtoshi R."/>
            <person name="Tomita M."/>
            <person name="Numata K."/>
            <person name="Arakawa K."/>
        </authorList>
    </citation>
    <scope>NUCLEOTIDE SEQUENCE [LARGE SCALE GENOMIC DNA]</scope>
</reference>
<evidence type="ECO:0000256" key="1">
    <source>
        <dbReference type="SAM" id="MobiDB-lite"/>
    </source>
</evidence>
<proteinExistence type="predicted"/>
<sequence length="241" mass="27251">MYTIEWQKRGLPHVHLLVWLVNKIRPNQIDSVISAELPVKEEDPVLFKIVNKHMVHGPCGALNRNSPLHDRVPTIVHLAVHLENGQRVYFTEKNIQDVVNNPRDTTLTALFKLCAQDDFAKTLKYGRVPSDTWNQSSKTDETNGRKQGTAVDGFPGVKKTDALGRVYVIHPNNSECFRLRMLLHVVKGPTSFAHLRTVQGIIYNTYKTACKEMGLLEDDSHWKNTLSEAAIFSSAQVKSVK</sequence>
<dbReference type="EMBL" id="BGZK01000011">
    <property type="protein sequence ID" value="GBP03678.1"/>
    <property type="molecule type" value="Genomic_DNA"/>
</dbReference>
<evidence type="ECO:0000313" key="2">
    <source>
        <dbReference type="EMBL" id="GBP03678.1"/>
    </source>
</evidence>
<protein>
    <recommendedName>
        <fullName evidence="4">Helitron helicase-like domain-containing protein</fullName>
    </recommendedName>
</protein>
<dbReference type="PANTHER" id="PTHR10492">
    <property type="match status" value="1"/>
</dbReference>
<dbReference type="PANTHER" id="PTHR10492:SF57">
    <property type="entry name" value="ATP-DEPENDENT DNA HELICASE"/>
    <property type="match status" value="1"/>
</dbReference>
<dbReference type="OrthoDB" id="1728974at2759"/>
<gene>
    <name evidence="2" type="ORF">EVAR_2424_1</name>
</gene>
<feature type="region of interest" description="Disordered" evidence="1">
    <location>
        <begin position="131"/>
        <end position="153"/>
    </location>
</feature>
<name>A0A4C1SR26_EUMVA</name>
<dbReference type="Proteomes" id="UP000299102">
    <property type="component" value="Unassembled WGS sequence"/>
</dbReference>
<dbReference type="STRING" id="151549.A0A4C1SR26"/>
<dbReference type="AlphaFoldDB" id="A0A4C1SR26"/>
<organism evidence="2 3">
    <name type="scientific">Eumeta variegata</name>
    <name type="common">Bagworm moth</name>
    <name type="synonym">Eumeta japonica</name>
    <dbReference type="NCBI Taxonomy" id="151549"/>
    <lineage>
        <taxon>Eukaryota</taxon>
        <taxon>Metazoa</taxon>
        <taxon>Ecdysozoa</taxon>
        <taxon>Arthropoda</taxon>
        <taxon>Hexapoda</taxon>
        <taxon>Insecta</taxon>
        <taxon>Pterygota</taxon>
        <taxon>Neoptera</taxon>
        <taxon>Endopterygota</taxon>
        <taxon>Lepidoptera</taxon>
        <taxon>Glossata</taxon>
        <taxon>Ditrysia</taxon>
        <taxon>Tineoidea</taxon>
        <taxon>Psychidae</taxon>
        <taxon>Oiketicinae</taxon>
        <taxon>Eumeta</taxon>
    </lineage>
</organism>
<evidence type="ECO:0000313" key="3">
    <source>
        <dbReference type="Proteomes" id="UP000299102"/>
    </source>
</evidence>
<comment type="caution">
    <text evidence="2">The sequence shown here is derived from an EMBL/GenBank/DDBJ whole genome shotgun (WGS) entry which is preliminary data.</text>
</comment>
<keyword evidence="3" id="KW-1185">Reference proteome</keyword>
<accession>A0A4C1SR26</accession>